<dbReference type="EMBL" id="JBFXLS010000008">
    <property type="protein sequence ID" value="KAL2831812.1"/>
    <property type="molecule type" value="Genomic_DNA"/>
</dbReference>
<keyword evidence="2" id="KW-1185">Reference proteome</keyword>
<sequence length="66" mass="7911">MEPMACLSGHLKDLFIHNYFPMYEHMVKTRVNQEHVWERKIMGDHYDSLARGKQYTQPASDELLWS</sequence>
<evidence type="ECO:0000313" key="2">
    <source>
        <dbReference type="Proteomes" id="UP001610335"/>
    </source>
</evidence>
<proteinExistence type="predicted"/>
<accession>A0ABR4IW55</accession>
<organism evidence="1 2">
    <name type="scientific">Aspergillus cavernicola</name>
    <dbReference type="NCBI Taxonomy" id="176166"/>
    <lineage>
        <taxon>Eukaryota</taxon>
        <taxon>Fungi</taxon>
        <taxon>Dikarya</taxon>
        <taxon>Ascomycota</taxon>
        <taxon>Pezizomycotina</taxon>
        <taxon>Eurotiomycetes</taxon>
        <taxon>Eurotiomycetidae</taxon>
        <taxon>Eurotiales</taxon>
        <taxon>Aspergillaceae</taxon>
        <taxon>Aspergillus</taxon>
        <taxon>Aspergillus subgen. Nidulantes</taxon>
    </lineage>
</organism>
<name>A0ABR4IW55_9EURO</name>
<protein>
    <recommendedName>
        <fullName evidence="3">Berberine/berberine-like domain-containing protein</fullName>
    </recommendedName>
</protein>
<dbReference type="Proteomes" id="UP001610335">
    <property type="component" value="Unassembled WGS sequence"/>
</dbReference>
<comment type="caution">
    <text evidence="1">The sequence shown here is derived from an EMBL/GenBank/DDBJ whole genome shotgun (WGS) entry which is preliminary data.</text>
</comment>
<gene>
    <name evidence="1" type="ORF">BDW59DRAFT_140075</name>
</gene>
<evidence type="ECO:0000313" key="1">
    <source>
        <dbReference type="EMBL" id="KAL2831812.1"/>
    </source>
</evidence>
<reference evidence="1 2" key="1">
    <citation type="submission" date="2024-07" db="EMBL/GenBank/DDBJ databases">
        <title>Section-level genome sequencing and comparative genomics of Aspergillus sections Usti and Cavernicolus.</title>
        <authorList>
            <consortium name="Lawrence Berkeley National Laboratory"/>
            <person name="Nybo J.L."/>
            <person name="Vesth T.C."/>
            <person name="Theobald S."/>
            <person name="Frisvad J.C."/>
            <person name="Larsen T.O."/>
            <person name="Kjaerboelling I."/>
            <person name="Rothschild-Mancinelli K."/>
            <person name="Lyhne E.K."/>
            <person name="Kogle M.E."/>
            <person name="Barry K."/>
            <person name="Clum A."/>
            <person name="Na H."/>
            <person name="Ledsgaard L."/>
            <person name="Lin J."/>
            <person name="Lipzen A."/>
            <person name="Kuo A."/>
            <person name="Riley R."/>
            <person name="Mondo S."/>
            <person name="LaButti K."/>
            <person name="Haridas S."/>
            <person name="Pangalinan J."/>
            <person name="Salamov A.A."/>
            <person name="Simmons B.A."/>
            <person name="Magnuson J.K."/>
            <person name="Chen J."/>
            <person name="Drula E."/>
            <person name="Henrissat B."/>
            <person name="Wiebenga A."/>
            <person name="Lubbers R.J."/>
            <person name="Gomes A.C."/>
            <person name="Makela M.R."/>
            <person name="Stajich J."/>
            <person name="Grigoriev I.V."/>
            <person name="Mortensen U.H."/>
            <person name="De vries R.P."/>
            <person name="Baker S.E."/>
            <person name="Andersen M.R."/>
        </authorList>
    </citation>
    <scope>NUCLEOTIDE SEQUENCE [LARGE SCALE GENOMIC DNA]</scope>
    <source>
        <strain evidence="1 2">CBS 600.67</strain>
    </source>
</reference>
<evidence type="ECO:0008006" key="3">
    <source>
        <dbReference type="Google" id="ProtNLM"/>
    </source>
</evidence>